<keyword evidence="2" id="KW-1185">Reference proteome</keyword>
<dbReference type="AlphaFoldDB" id="A0A4Y8SFJ5"/>
<dbReference type="Proteomes" id="UP000297540">
    <property type="component" value="Unassembled WGS sequence"/>
</dbReference>
<dbReference type="RefSeq" id="WP_133231054.1">
    <property type="nucleotide sequence ID" value="NZ_SOZE01000010.1"/>
</dbReference>
<accession>A0A4Y8SFJ5</accession>
<name>A0A4Y8SFJ5_9SPHI</name>
<gene>
    <name evidence="1" type="ORF">E2R66_11685</name>
</gene>
<protein>
    <submittedName>
        <fullName evidence="1">Uncharacterized protein</fullName>
    </submittedName>
</protein>
<reference evidence="1 2" key="1">
    <citation type="journal article" date="2017" name="Int. J. Syst. Evol. Microbiol.">
        <title>Mucilaginibacterpsychrotolerans sp. nov., isolated from peatlands.</title>
        <authorList>
            <person name="Deng Y."/>
            <person name="Shen L."/>
            <person name="Xu B."/>
            <person name="Liu Y."/>
            <person name="Gu Z."/>
            <person name="Liu H."/>
            <person name="Zhou Y."/>
        </authorList>
    </citation>
    <scope>NUCLEOTIDE SEQUENCE [LARGE SCALE GENOMIC DNA]</scope>
    <source>
        <strain evidence="1 2">NH7-4</strain>
    </source>
</reference>
<evidence type="ECO:0000313" key="2">
    <source>
        <dbReference type="Proteomes" id="UP000297540"/>
    </source>
</evidence>
<comment type="caution">
    <text evidence="1">The sequence shown here is derived from an EMBL/GenBank/DDBJ whole genome shotgun (WGS) entry which is preliminary data.</text>
</comment>
<proteinExistence type="predicted"/>
<sequence>MSNVIKTIDLVSDFQKRSIAQINEAVFTEKNVAGETIFEVLIWWYYFDWILFSYPDYESLPKESILYRYCWSSLYGKETWGDYTEGEVEVDRLEEFYAHLKSITLRDELNVEKEFAAILEICESAIKHKNKLFFIADYF</sequence>
<dbReference type="EMBL" id="SOZE01000010">
    <property type="protein sequence ID" value="TFF37461.1"/>
    <property type="molecule type" value="Genomic_DNA"/>
</dbReference>
<dbReference type="OrthoDB" id="796796at2"/>
<evidence type="ECO:0000313" key="1">
    <source>
        <dbReference type="EMBL" id="TFF37461.1"/>
    </source>
</evidence>
<organism evidence="1 2">
    <name type="scientific">Mucilaginibacter psychrotolerans</name>
    <dbReference type="NCBI Taxonomy" id="1524096"/>
    <lineage>
        <taxon>Bacteria</taxon>
        <taxon>Pseudomonadati</taxon>
        <taxon>Bacteroidota</taxon>
        <taxon>Sphingobacteriia</taxon>
        <taxon>Sphingobacteriales</taxon>
        <taxon>Sphingobacteriaceae</taxon>
        <taxon>Mucilaginibacter</taxon>
    </lineage>
</organism>